<name>S3D5C1_GLAL2</name>
<keyword evidence="3" id="KW-1185">Reference proteome</keyword>
<dbReference type="RefSeq" id="XP_008086456.1">
    <property type="nucleotide sequence ID" value="XM_008088265.1"/>
</dbReference>
<reference evidence="2 3" key="1">
    <citation type="journal article" date="2013" name="BMC Genomics">
        <title>Genomics-driven discovery of the pneumocandin biosynthetic gene cluster in the fungus Glarea lozoyensis.</title>
        <authorList>
            <person name="Chen L."/>
            <person name="Yue Q."/>
            <person name="Zhang X."/>
            <person name="Xiang M."/>
            <person name="Wang C."/>
            <person name="Li S."/>
            <person name="Che Y."/>
            <person name="Ortiz-Lopez F.J."/>
            <person name="Bills G.F."/>
            <person name="Liu X."/>
            <person name="An Z."/>
        </authorList>
    </citation>
    <scope>NUCLEOTIDE SEQUENCE [LARGE SCALE GENOMIC DNA]</scope>
    <source>
        <strain evidence="3">ATCC 20868 / MF5171</strain>
    </source>
</reference>
<proteinExistence type="predicted"/>
<feature type="compositionally biased region" description="Low complexity" evidence="1">
    <location>
        <begin position="306"/>
        <end position="323"/>
    </location>
</feature>
<dbReference type="GeneID" id="19462236"/>
<evidence type="ECO:0000313" key="2">
    <source>
        <dbReference type="EMBL" id="EPE27266.1"/>
    </source>
</evidence>
<accession>S3D5C1</accession>
<dbReference type="HOGENOM" id="CLU_658969_0_0_1"/>
<dbReference type="EMBL" id="KE145370">
    <property type="protein sequence ID" value="EPE27266.1"/>
    <property type="molecule type" value="Genomic_DNA"/>
</dbReference>
<gene>
    <name evidence="2" type="ORF">GLAREA_03181</name>
</gene>
<sequence>MIIKQEPSSPSDQRQVSRTRQHSTLIRNDGPHLAPALPLSAVSGRKRSRSACDSVQPLHGSRRERREHRGRTTDRWPRGDVPGVSIPRSRPYSPDDTPRSRGCQSTDRYRPDYHRSPRKRLKIDSYRPSRDVTPPRHRSPTPMQVEPDPAIDSLKNVSAVDKINEVGRRQAARSRGPLSLSSTSEPGETPTTIHSRKSVSLIDAHPAPTHSRSKADPFIDPIAGSIASLPLRRHPFSPAPQALSVALQATNGQAFSVHPSTQNPPSDAQSLASTDKRKVPRSGFASVNGRAPGSNRFKNEFMRFLSDGSRTSSTTARRPSVSRPLPQSEQMKSESNLEVTQLEPEKLEPPRYGDGQPSDPPFGLFELGPSGNQLAFQFRTEASRWWRVVVQPNTCIALPDSCLVNEVSGSLTNTTIP</sequence>
<dbReference type="KEGG" id="glz:GLAREA_03181"/>
<feature type="compositionally biased region" description="Polar residues" evidence="1">
    <location>
        <begin position="255"/>
        <end position="273"/>
    </location>
</feature>
<feature type="compositionally biased region" description="Polar residues" evidence="1">
    <location>
        <begin position="1"/>
        <end position="26"/>
    </location>
</feature>
<feature type="region of interest" description="Disordered" evidence="1">
    <location>
        <begin position="305"/>
        <end position="359"/>
    </location>
</feature>
<protein>
    <submittedName>
        <fullName evidence="2">Uncharacterized protein</fullName>
    </submittedName>
</protein>
<feature type="compositionally biased region" description="Basic residues" evidence="1">
    <location>
        <begin position="60"/>
        <end position="69"/>
    </location>
</feature>
<dbReference type="Proteomes" id="UP000016922">
    <property type="component" value="Unassembled WGS sequence"/>
</dbReference>
<feature type="region of interest" description="Disordered" evidence="1">
    <location>
        <begin position="255"/>
        <end position="292"/>
    </location>
</feature>
<dbReference type="AlphaFoldDB" id="S3D5C1"/>
<evidence type="ECO:0000256" key="1">
    <source>
        <dbReference type="SAM" id="MobiDB-lite"/>
    </source>
</evidence>
<evidence type="ECO:0000313" key="3">
    <source>
        <dbReference type="Proteomes" id="UP000016922"/>
    </source>
</evidence>
<organism evidence="2 3">
    <name type="scientific">Glarea lozoyensis (strain ATCC 20868 / MF5171)</name>
    <dbReference type="NCBI Taxonomy" id="1116229"/>
    <lineage>
        <taxon>Eukaryota</taxon>
        <taxon>Fungi</taxon>
        <taxon>Dikarya</taxon>
        <taxon>Ascomycota</taxon>
        <taxon>Pezizomycotina</taxon>
        <taxon>Leotiomycetes</taxon>
        <taxon>Helotiales</taxon>
        <taxon>Helotiaceae</taxon>
        <taxon>Glarea</taxon>
    </lineage>
</organism>
<feature type="compositionally biased region" description="Polar residues" evidence="1">
    <location>
        <begin position="325"/>
        <end position="339"/>
    </location>
</feature>
<feature type="compositionally biased region" description="Basic and acidic residues" evidence="1">
    <location>
        <begin position="122"/>
        <end position="134"/>
    </location>
</feature>
<feature type="region of interest" description="Disordered" evidence="1">
    <location>
        <begin position="1"/>
        <end position="200"/>
    </location>
</feature>
<feature type="compositionally biased region" description="Low complexity" evidence="1">
    <location>
        <begin position="176"/>
        <end position="192"/>
    </location>
</feature>